<dbReference type="EC" id="2.7.8.26" evidence="5 19"/>
<evidence type="ECO:0000256" key="2">
    <source>
        <dbReference type="ARBA" id="ARBA00004651"/>
    </source>
</evidence>
<dbReference type="HAMAP" id="MF_00719">
    <property type="entry name" value="CobS"/>
    <property type="match status" value="1"/>
</dbReference>
<keyword evidence="9 19" id="KW-0808">Transferase</keyword>
<feature type="transmembrane region" description="Helical" evidence="19">
    <location>
        <begin position="232"/>
        <end position="254"/>
    </location>
</feature>
<evidence type="ECO:0000313" key="21">
    <source>
        <dbReference type="Proteomes" id="UP000184301"/>
    </source>
</evidence>
<feature type="transmembrane region" description="Helical" evidence="19">
    <location>
        <begin position="134"/>
        <end position="156"/>
    </location>
</feature>
<comment type="catalytic activity">
    <reaction evidence="18 19">
        <text>alpha-ribazole 5'-phosphate + adenosylcob(III)inamide-GDP = adenosylcob(III)alamin 5'-phosphate + GMP + H(+)</text>
        <dbReference type="Rhea" id="RHEA:23560"/>
        <dbReference type="ChEBI" id="CHEBI:15378"/>
        <dbReference type="ChEBI" id="CHEBI:57918"/>
        <dbReference type="ChEBI" id="CHEBI:58115"/>
        <dbReference type="ChEBI" id="CHEBI:60487"/>
        <dbReference type="ChEBI" id="CHEBI:60493"/>
        <dbReference type="EC" id="2.7.8.26"/>
    </reaction>
</comment>
<accession>A0A1M6KIT6</accession>
<evidence type="ECO:0000256" key="14">
    <source>
        <dbReference type="ARBA" id="ARBA00025228"/>
    </source>
</evidence>
<evidence type="ECO:0000256" key="10">
    <source>
        <dbReference type="ARBA" id="ARBA00022692"/>
    </source>
</evidence>
<evidence type="ECO:0000256" key="17">
    <source>
        <dbReference type="ARBA" id="ARBA00048623"/>
    </source>
</evidence>
<feature type="transmembrane region" description="Helical" evidence="19">
    <location>
        <begin position="59"/>
        <end position="79"/>
    </location>
</feature>
<evidence type="ECO:0000256" key="3">
    <source>
        <dbReference type="ARBA" id="ARBA00004663"/>
    </source>
</evidence>
<keyword evidence="10 19" id="KW-0812">Transmembrane</keyword>
<keyword evidence="7 19" id="KW-1003">Cell membrane</keyword>
<dbReference type="UniPathway" id="UPA00148">
    <property type="reaction ID" value="UER00238"/>
</dbReference>
<comment type="subcellular location">
    <subcellularLocation>
        <location evidence="2 19">Cell membrane</location>
        <topology evidence="2 19">Multi-pass membrane protein</topology>
    </subcellularLocation>
</comment>
<evidence type="ECO:0000256" key="4">
    <source>
        <dbReference type="ARBA" id="ARBA00010561"/>
    </source>
</evidence>
<evidence type="ECO:0000256" key="1">
    <source>
        <dbReference type="ARBA" id="ARBA00001946"/>
    </source>
</evidence>
<evidence type="ECO:0000256" key="16">
    <source>
        <dbReference type="ARBA" id="ARBA00032853"/>
    </source>
</evidence>
<dbReference type="Proteomes" id="UP000184301">
    <property type="component" value="Unassembled WGS sequence"/>
</dbReference>
<dbReference type="PANTHER" id="PTHR34148:SF1">
    <property type="entry name" value="ADENOSYLCOBINAMIDE-GDP RIBAZOLETRANSFERASE"/>
    <property type="match status" value="1"/>
</dbReference>
<dbReference type="GO" id="GO:0051073">
    <property type="term" value="F:adenosylcobinamide-GDP ribazoletransferase activity"/>
    <property type="evidence" value="ECO:0007669"/>
    <property type="project" value="UniProtKB-UniRule"/>
</dbReference>
<evidence type="ECO:0000256" key="7">
    <source>
        <dbReference type="ARBA" id="ARBA00022475"/>
    </source>
</evidence>
<comment type="pathway">
    <text evidence="3 19">Cofactor biosynthesis; adenosylcobalamin biosynthesis; adenosylcobalamin from cob(II)yrinate a,c-diamide: step 7/7.</text>
</comment>
<dbReference type="OrthoDB" id="9794626at2"/>
<comment type="function">
    <text evidence="14 19">Joins adenosylcobinamide-GDP and alpha-ribazole to generate adenosylcobalamin (Ado-cobalamin). Also synthesizes adenosylcobalamin 5'-phosphate from adenosylcobinamide-GDP and alpha-ribazole 5'-phosphate.</text>
</comment>
<comment type="cofactor">
    <cofactor evidence="1 19">
        <name>Mg(2+)</name>
        <dbReference type="ChEBI" id="CHEBI:18420"/>
    </cofactor>
</comment>
<dbReference type="RefSeq" id="WP_073105995.1">
    <property type="nucleotide sequence ID" value="NZ_FQZY01000012.1"/>
</dbReference>
<dbReference type="AlphaFoldDB" id="A0A1M6KIT6"/>
<evidence type="ECO:0000256" key="9">
    <source>
        <dbReference type="ARBA" id="ARBA00022679"/>
    </source>
</evidence>
<dbReference type="GO" id="GO:0005886">
    <property type="term" value="C:plasma membrane"/>
    <property type="evidence" value="ECO:0007669"/>
    <property type="project" value="UniProtKB-SubCell"/>
</dbReference>
<dbReference type="STRING" id="1121950.SAMN02745243_00915"/>
<evidence type="ECO:0000256" key="11">
    <source>
        <dbReference type="ARBA" id="ARBA00022842"/>
    </source>
</evidence>
<evidence type="ECO:0000256" key="5">
    <source>
        <dbReference type="ARBA" id="ARBA00013200"/>
    </source>
</evidence>
<keyword evidence="8 19" id="KW-0169">Cobalamin biosynthesis</keyword>
<evidence type="ECO:0000256" key="6">
    <source>
        <dbReference type="ARBA" id="ARBA00015850"/>
    </source>
</evidence>
<evidence type="ECO:0000256" key="19">
    <source>
        <dbReference type="HAMAP-Rule" id="MF_00719"/>
    </source>
</evidence>
<proteinExistence type="inferred from homology"/>
<evidence type="ECO:0000256" key="12">
    <source>
        <dbReference type="ARBA" id="ARBA00022989"/>
    </source>
</evidence>
<dbReference type="GO" id="GO:0009236">
    <property type="term" value="P:cobalamin biosynthetic process"/>
    <property type="evidence" value="ECO:0007669"/>
    <property type="project" value="UniProtKB-UniRule"/>
</dbReference>
<comment type="catalytic activity">
    <reaction evidence="17 19">
        <text>alpha-ribazole + adenosylcob(III)inamide-GDP = adenosylcob(III)alamin + GMP + H(+)</text>
        <dbReference type="Rhea" id="RHEA:16049"/>
        <dbReference type="ChEBI" id="CHEBI:10329"/>
        <dbReference type="ChEBI" id="CHEBI:15378"/>
        <dbReference type="ChEBI" id="CHEBI:18408"/>
        <dbReference type="ChEBI" id="CHEBI:58115"/>
        <dbReference type="ChEBI" id="CHEBI:60487"/>
        <dbReference type="EC" id="2.7.8.26"/>
    </reaction>
</comment>
<keyword evidence="21" id="KW-1185">Reference proteome</keyword>
<keyword evidence="11 19" id="KW-0460">Magnesium</keyword>
<feature type="transmembrane region" description="Helical" evidence="19">
    <location>
        <begin position="109"/>
        <end position="128"/>
    </location>
</feature>
<keyword evidence="13 19" id="KW-0472">Membrane</keyword>
<feature type="transmembrane region" description="Helical" evidence="19">
    <location>
        <begin position="177"/>
        <end position="197"/>
    </location>
</feature>
<reference evidence="20 21" key="1">
    <citation type="submission" date="2016-11" db="EMBL/GenBank/DDBJ databases">
        <authorList>
            <person name="Jaros S."/>
            <person name="Januszkiewicz K."/>
            <person name="Wedrychowicz H."/>
        </authorList>
    </citation>
    <scope>NUCLEOTIDE SEQUENCE [LARGE SCALE GENOMIC DNA]</scope>
    <source>
        <strain evidence="20 21">DSM 15480</strain>
    </source>
</reference>
<dbReference type="PANTHER" id="PTHR34148">
    <property type="entry name" value="ADENOSYLCOBINAMIDE-GDP RIBAZOLETRANSFERASE"/>
    <property type="match status" value="1"/>
</dbReference>
<name>A0A1M6KIT6_9FIRM</name>
<keyword evidence="12 19" id="KW-1133">Transmembrane helix</keyword>
<dbReference type="EMBL" id="FQZY01000012">
    <property type="protein sequence ID" value="SHJ58781.1"/>
    <property type="molecule type" value="Genomic_DNA"/>
</dbReference>
<sequence length="255" mass="28049">MSVLKSIAIAFSMYSQIPVPQFAWEEKDMRYVLCFFPWVGIVIGLLFYGWGWICIRYQIGSVCASFVGAAIPLVISGGFHVDGFMDTMDAFHSYQPREKKLEILKDSHIGAFSVIMLVLYYLIYVGALSEVRTLRYTAVLAFGFFMARCLSGIGVVTFRSAKREGLLYTFASGAQKWTVRVTLLLQFVLGAACMMWIAPVPGLVSVGVALASFAYFRVRSYRELDGITGDTAGYFVTICEAALAIAAAVCCVAGL</sequence>
<comment type="similarity">
    <text evidence="4 19">Belongs to the CobS family.</text>
</comment>
<evidence type="ECO:0000256" key="15">
    <source>
        <dbReference type="ARBA" id="ARBA00032605"/>
    </source>
</evidence>
<organism evidence="20 21">
    <name type="scientific">Hespellia stercorisuis DSM 15480</name>
    <dbReference type="NCBI Taxonomy" id="1121950"/>
    <lineage>
        <taxon>Bacteria</taxon>
        <taxon>Bacillati</taxon>
        <taxon>Bacillota</taxon>
        <taxon>Clostridia</taxon>
        <taxon>Lachnospirales</taxon>
        <taxon>Lachnospiraceae</taxon>
        <taxon>Hespellia</taxon>
    </lineage>
</organism>
<evidence type="ECO:0000256" key="13">
    <source>
        <dbReference type="ARBA" id="ARBA00023136"/>
    </source>
</evidence>
<dbReference type="InterPro" id="IPR003805">
    <property type="entry name" value="CobS"/>
</dbReference>
<evidence type="ECO:0000256" key="8">
    <source>
        <dbReference type="ARBA" id="ARBA00022573"/>
    </source>
</evidence>
<dbReference type="Pfam" id="PF02654">
    <property type="entry name" value="CobS"/>
    <property type="match status" value="1"/>
</dbReference>
<gene>
    <name evidence="19" type="primary">cobS</name>
    <name evidence="20" type="ORF">SAMN02745243_00915</name>
</gene>
<protein>
    <recommendedName>
        <fullName evidence="6 19">Adenosylcobinamide-GDP ribazoletransferase</fullName>
        <ecNumber evidence="5 19">2.7.8.26</ecNumber>
    </recommendedName>
    <alternativeName>
        <fullName evidence="16 19">Cobalamin synthase</fullName>
    </alternativeName>
    <alternativeName>
        <fullName evidence="15 19">Cobalamin-5'-phosphate synthase</fullName>
    </alternativeName>
</protein>
<feature type="transmembrane region" description="Helical" evidence="19">
    <location>
        <begin position="31"/>
        <end position="53"/>
    </location>
</feature>
<dbReference type="GO" id="GO:0008818">
    <property type="term" value="F:cobalamin 5'-phosphate synthase activity"/>
    <property type="evidence" value="ECO:0007669"/>
    <property type="project" value="UniProtKB-UniRule"/>
</dbReference>
<evidence type="ECO:0000313" key="20">
    <source>
        <dbReference type="EMBL" id="SHJ58781.1"/>
    </source>
</evidence>
<evidence type="ECO:0000256" key="18">
    <source>
        <dbReference type="ARBA" id="ARBA00049504"/>
    </source>
</evidence>